<evidence type="ECO:0000313" key="2">
    <source>
        <dbReference type="EMBL" id="KAB4183341.1"/>
    </source>
</evidence>
<keyword evidence="2" id="KW-0012">Acyltransferase</keyword>
<gene>
    <name evidence="2" type="ORF">GAQ34_15980</name>
</gene>
<dbReference type="InterPro" id="IPR001451">
    <property type="entry name" value="Hexapep"/>
</dbReference>
<evidence type="ECO:0000313" key="3">
    <source>
        <dbReference type="Proteomes" id="UP000442334"/>
    </source>
</evidence>
<dbReference type="PANTHER" id="PTHR43300:SF11">
    <property type="entry name" value="ACETYLTRANSFERASE RV3034C-RELATED"/>
    <property type="match status" value="1"/>
</dbReference>
<dbReference type="InterPro" id="IPR050179">
    <property type="entry name" value="Trans_hexapeptide_repeat"/>
</dbReference>
<dbReference type="PANTHER" id="PTHR43300">
    <property type="entry name" value="ACETYLTRANSFERASE"/>
    <property type="match status" value="1"/>
</dbReference>
<keyword evidence="2" id="KW-0808">Transferase</keyword>
<dbReference type="AlphaFoldDB" id="A0A7J5H0A1"/>
<dbReference type="EMBL" id="WCUA01000020">
    <property type="protein sequence ID" value="KAB4183341.1"/>
    <property type="molecule type" value="Genomic_DNA"/>
</dbReference>
<sequence length="114" mass="12198">MDIGKNCRISWKAHLDKSINPKGIHIGDNTWVLSGAMILAHDHCRSLKADTYIGKNCVIGVRSIIMPGLSIGNQVVIGGSVVTKSIHSNCIAAGNPAKILKENVNVQNGKILMN</sequence>
<accession>A0A7J5H0A1</accession>
<name>A0A7J5H0A1_BACUN</name>
<dbReference type="Proteomes" id="UP000442334">
    <property type="component" value="Unassembled WGS sequence"/>
</dbReference>
<protein>
    <submittedName>
        <fullName evidence="2">Acyltransferase</fullName>
    </submittedName>
</protein>
<comment type="caution">
    <text evidence="2">The sequence shown here is derived from an EMBL/GenBank/DDBJ whole genome shotgun (WGS) entry which is preliminary data.</text>
</comment>
<dbReference type="InterPro" id="IPR011004">
    <property type="entry name" value="Trimer_LpxA-like_sf"/>
</dbReference>
<reference evidence="2 3" key="1">
    <citation type="journal article" date="2019" name="Nat. Med.">
        <title>A library of human gut bacterial isolates paired with longitudinal multiomics data enables mechanistic microbiome research.</title>
        <authorList>
            <person name="Poyet M."/>
            <person name="Groussin M."/>
            <person name="Gibbons S.M."/>
            <person name="Avila-Pacheco J."/>
            <person name="Jiang X."/>
            <person name="Kearney S.M."/>
            <person name="Perrotta A.R."/>
            <person name="Berdy B."/>
            <person name="Zhao S."/>
            <person name="Lieberman T.D."/>
            <person name="Swanson P.K."/>
            <person name="Smith M."/>
            <person name="Roesemann S."/>
            <person name="Alexander J.E."/>
            <person name="Rich S.A."/>
            <person name="Livny J."/>
            <person name="Vlamakis H."/>
            <person name="Clish C."/>
            <person name="Bullock K."/>
            <person name="Deik A."/>
            <person name="Scott J."/>
            <person name="Pierce K.A."/>
            <person name="Xavier R.J."/>
            <person name="Alm E.J."/>
        </authorList>
    </citation>
    <scope>NUCLEOTIDE SEQUENCE [LARGE SCALE GENOMIC DNA]</scope>
    <source>
        <strain evidence="2 3">BIOML-A21</strain>
    </source>
</reference>
<proteinExistence type="inferred from homology"/>
<dbReference type="Pfam" id="PF14602">
    <property type="entry name" value="Hexapep_2"/>
    <property type="match status" value="1"/>
</dbReference>
<dbReference type="GO" id="GO:0016746">
    <property type="term" value="F:acyltransferase activity"/>
    <property type="evidence" value="ECO:0007669"/>
    <property type="project" value="UniProtKB-KW"/>
</dbReference>
<organism evidence="2 3">
    <name type="scientific">Bacteroides uniformis</name>
    <dbReference type="NCBI Taxonomy" id="820"/>
    <lineage>
        <taxon>Bacteria</taxon>
        <taxon>Pseudomonadati</taxon>
        <taxon>Bacteroidota</taxon>
        <taxon>Bacteroidia</taxon>
        <taxon>Bacteroidales</taxon>
        <taxon>Bacteroidaceae</taxon>
        <taxon>Bacteroides</taxon>
    </lineage>
</organism>
<evidence type="ECO:0000256" key="1">
    <source>
        <dbReference type="ARBA" id="ARBA00007274"/>
    </source>
</evidence>
<dbReference type="SUPFAM" id="SSF51161">
    <property type="entry name" value="Trimeric LpxA-like enzymes"/>
    <property type="match status" value="1"/>
</dbReference>
<dbReference type="Gene3D" id="2.160.10.10">
    <property type="entry name" value="Hexapeptide repeat proteins"/>
    <property type="match status" value="2"/>
</dbReference>
<dbReference type="CDD" id="cd04647">
    <property type="entry name" value="LbH_MAT_like"/>
    <property type="match status" value="1"/>
</dbReference>
<comment type="similarity">
    <text evidence="1">Belongs to the transferase hexapeptide repeat family.</text>
</comment>